<comment type="caution">
    <text evidence="2">The sequence shown here is derived from an EMBL/GenBank/DDBJ whole genome shotgun (WGS) entry which is preliminary data.</text>
</comment>
<dbReference type="Proteomes" id="UP000451386">
    <property type="component" value="Unassembled WGS sequence"/>
</dbReference>
<dbReference type="AlphaFoldDB" id="A0A133KU72"/>
<evidence type="ECO:0000313" key="4">
    <source>
        <dbReference type="Proteomes" id="UP000451386"/>
    </source>
</evidence>
<dbReference type="Proteomes" id="UP000070092">
    <property type="component" value="Unassembled WGS sequence"/>
</dbReference>
<dbReference type="PATRIC" id="fig|1681.53.peg.102"/>
<evidence type="ECO:0000313" key="1">
    <source>
        <dbReference type="EMBL" id="KAB7486371.1"/>
    </source>
</evidence>
<name>A0A133KU72_BIFBI</name>
<evidence type="ECO:0000313" key="3">
    <source>
        <dbReference type="Proteomes" id="UP000070092"/>
    </source>
</evidence>
<proteinExistence type="predicted"/>
<dbReference type="EMBL" id="WDOP01000006">
    <property type="protein sequence ID" value="KAB7486371.1"/>
    <property type="molecule type" value="Genomic_DNA"/>
</dbReference>
<evidence type="ECO:0000313" key="2">
    <source>
        <dbReference type="EMBL" id="KWZ82850.1"/>
    </source>
</evidence>
<sequence length="86" mass="9097">MGFVPVGPGAVSGSSVVAVVVARNQLIARSIGSRDNRPLLQRAPTRSRKLRVEIAVLGNSPCKNAVFGPENGDFARGITDFGYFNP</sequence>
<reference evidence="1 4" key="2">
    <citation type="journal article" date="2019" name="Nat. Med.">
        <title>A library of human gut bacterial isolates paired with longitudinal multiomics data enables mechanistic microbiome research.</title>
        <authorList>
            <person name="Poyet M."/>
            <person name="Groussin M."/>
            <person name="Gibbons S.M."/>
            <person name="Avila-Pacheco J."/>
            <person name="Jiang X."/>
            <person name="Kearney S.M."/>
            <person name="Perrotta A.R."/>
            <person name="Berdy B."/>
            <person name="Zhao S."/>
            <person name="Lieberman T.D."/>
            <person name="Swanson P.K."/>
            <person name="Smith M."/>
            <person name="Roesemann S."/>
            <person name="Alexander J.E."/>
            <person name="Rich S.A."/>
            <person name="Livny J."/>
            <person name="Vlamakis H."/>
            <person name="Clish C."/>
            <person name="Bullock K."/>
            <person name="Deik A."/>
            <person name="Scott J."/>
            <person name="Pierce K.A."/>
            <person name="Xavier R.J."/>
            <person name="Alm E.J."/>
        </authorList>
    </citation>
    <scope>NUCLEOTIDE SEQUENCE [LARGE SCALE GENOMIC DNA]</scope>
    <source>
        <strain evidence="1 4">BIOML-A13</strain>
    </source>
</reference>
<gene>
    <name evidence="1" type="ORF">GBA83_07640</name>
    <name evidence="2" type="ORF">HMPREF3196_00108</name>
</gene>
<accession>A0A133KU72</accession>
<organism evidence="2 3">
    <name type="scientific">Bifidobacterium bifidum</name>
    <dbReference type="NCBI Taxonomy" id="1681"/>
    <lineage>
        <taxon>Bacteria</taxon>
        <taxon>Bacillati</taxon>
        <taxon>Actinomycetota</taxon>
        <taxon>Actinomycetes</taxon>
        <taxon>Bifidobacteriales</taxon>
        <taxon>Bifidobacteriaceae</taxon>
        <taxon>Bifidobacterium</taxon>
    </lineage>
</organism>
<protein>
    <submittedName>
        <fullName evidence="2">Uncharacterized protein</fullName>
    </submittedName>
</protein>
<dbReference type="EMBL" id="LRPO01000003">
    <property type="protein sequence ID" value="KWZ82850.1"/>
    <property type="molecule type" value="Genomic_DNA"/>
</dbReference>
<reference evidence="2 3" key="1">
    <citation type="submission" date="2016-01" db="EMBL/GenBank/DDBJ databases">
        <authorList>
            <person name="Oliw E.H."/>
        </authorList>
    </citation>
    <scope>NUCLEOTIDE SEQUENCE [LARGE SCALE GENOMIC DNA]</scope>
    <source>
        <strain evidence="2 3">MJR8628B</strain>
    </source>
</reference>